<dbReference type="AlphaFoldDB" id="A0A0H4PBN6"/>
<accession>A0A0H4PBN6</accession>
<evidence type="ECO:0000256" key="4">
    <source>
        <dbReference type="ARBA" id="ARBA00022475"/>
    </source>
</evidence>
<dbReference type="Proteomes" id="UP000036520">
    <property type="component" value="Chromosome"/>
</dbReference>
<protein>
    <submittedName>
        <fullName evidence="9">Permease</fullName>
    </submittedName>
</protein>
<evidence type="ECO:0000256" key="6">
    <source>
        <dbReference type="ARBA" id="ARBA00022989"/>
    </source>
</evidence>
<dbReference type="STRING" id="320787.CA2015_1073"/>
<dbReference type="PANTHER" id="PTHR21716:SF53">
    <property type="entry name" value="PERMEASE PERM-RELATED"/>
    <property type="match status" value="1"/>
</dbReference>
<comment type="subcellular location">
    <subcellularLocation>
        <location evidence="1">Cell membrane</location>
        <topology evidence="1">Multi-pass membrane protein</topology>
    </subcellularLocation>
</comment>
<keyword evidence="5 8" id="KW-0812">Transmembrane</keyword>
<gene>
    <name evidence="9" type="ORF">CA2015_1073</name>
</gene>
<sequence length="364" mass="40788">MSTAKLLPIQHLAYSLISISLLLWLLNIGAFILVPLVWGIFFAFALYPVSKKLESFFLPRSFAIAVSIVFVTALVGAVIYILINQMVLLLSDIPEINTLLHEKTNKYWSELESSIGINSFLDKEEWQSIKWFADGNLNETLFNTGKSITLIGIIPLYIFLLLYYRDFFVAFLLKVSSKRNEAILKWVGDVGRVIHAYLIGMVKVTLFVALLSGLYFYFFGVKYYLLFALFIAILNLIPYIGVAISSVLVIFYVFLTSDTVLAPILTLAVLWGIQLIENNLITPLVVGAKVKVNVLAVVLAVLIGGAVWGISGMVLFIPLVGILKITLDKIPSLQPYGYLLGDDFPQVDKGPSFFQYLKHKWAKK</sequence>
<feature type="transmembrane region" description="Helical" evidence="8">
    <location>
        <begin position="194"/>
        <end position="218"/>
    </location>
</feature>
<dbReference type="InterPro" id="IPR002549">
    <property type="entry name" value="AI-2E-like"/>
</dbReference>
<keyword evidence="6 8" id="KW-1133">Transmembrane helix</keyword>
<feature type="transmembrane region" description="Helical" evidence="8">
    <location>
        <begin position="224"/>
        <end position="253"/>
    </location>
</feature>
<organism evidence="9 10">
    <name type="scientific">Cyclobacterium amurskyense</name>
    <dbReference type="NCBI Taxonomy" id="320787"/>
    <lineage>
        <taxon>Bacteria</taxon>
        <taxon>Pseudomonadati</taxon>
        <taxon>Bacteroidota</taxon>
        <taxon>Cytophagia</taxon>
        <taxon>Cytophagales</taxon>
        <taxon>Cyclobacteriaceae</taxon>
        <taxon>Cyclobacterium</taxon>
    </lineage>
</organism>
<evidence type="ECO:0000256" key="3">
    <source>
        <dbReference type="ARBA" id="ARBA00022448"/>
    </source>
</evidence>
<evidence type="ECO:0000256" key="8">
    <source>
        <dbReference type="SAM" id="Phobius"/>
    </source>
</evidence>
<dbReference type="KEGG" id="camu:CA2015_1073"/>
<dbReference type="GO" id="GO:0005886">
    <property type="term" value="C:plasma membrane"/>
    <property type="evidence" value="ECO:0007669"/>
    <property type="project" value="UniProtKB-SubCell"/>
</dbReference>
<evidence type="ECO:0000256" key="2">
    <source>
        <dbReference type="ARBA" id="ARBA00009773"/>
    </source>
</evidence>
<comment type="similarity">
    <text evidence="2">Belongs to the autoinducer-2 exporter (AI-2E) (TC 2.A.86) family.</text>
</comment>
<name>A0A0H4PBN6_9BACT</name>
<keyword evidence="7 8" id="KW-0472">Membrane</keyword>
<keyword evidence="4" id="KW-1003">Cell membrane</keyword>
<dbReference type="EMBL" id="CP012040">
    <property type="protein sequence ID" value="AKP50525.1"/>
    <property type="molecule type" value="Genomic_DNA"/>
</dbReference>
<feature type="transmembrane region" description="Helical" evidence="8">
    <location>
        <begin position="62"/>
        <end position="83"/>
    </location>
</feature>
<evidence type="ECO:0000313" key="10">
    <source>
        <dbReference type="Proteomes" id="UP000036520"/>
    </source>
</evidence>
<evidence type="ECO:0000256" key="5">
    <source>
        <dbReference type="ARBA" id="ARBA00022692"/>
    </source>
</evidence>
<reference evidence="9 10" key="1">
    <citation type="submission" date="2015-07" db="EMBL/GenBank/DDBJ databases">
        <authorList>
            <person name="Kim K.M."/>
        </authorList>
    </citation>
    <scope>NUCLEOTIDE SEQUENCE [LARGE SCALE GENOMIC DNA]</scope>
    <source>
        <strain evidence="9 10">KCTC 12363</strain>
    </source>
</reference>
<dbReference type="OrthoDB" id="9793390at2"/>
<evidence type="ECO:0000313" key="9">
    <source>
        <dbReference type="EMBL" id="AKP50525.1"/>
    </source>
</evidence>
<keyword evidence="3" id="KW-0813">Transport</keyword>
<dbReference type="RefSeq" id="WP_048640958.1">
    <property type="nucleotide sequence ID" value="NZ_CAXBGM010000075.1"/>
</dbReference>
<evidence type="ECO:0000256" key="1">
    <source>
        <dbReference type="ARBA" id="ARBA00004651"/>
    </source>
</evidence>
<feature type="transmembrane region" description="Helical" evidence="8">
    <location>
        <begin position="260"/>
        <end position="276"/>
    </location>
</feature>
<keyword evidence="10" id="KW-1185">Reference proteome</keyword>
<feature type="transmembrane region" description="Helical" evidence="8">
    <location>
        <begin position="148"/>
        <end position="173"/>
    </location>
</feature>
<feature type="transmembrane region" description="Helical" evidence="8">
    <location>
        <begin position="7"/>
        <end position="26"/>
    </location>
</feature>
<proteinExistence type="inferred from homology"/>
<dbReference type="PANTHER" id="PTHR21716">
    <property type="entry name" value="TRANSMEMBRANE PROTEIN"/>
    <property type="match status" value="1"/>
</dbReference>
<feature type="transmembrane region" description="Helical" evidence="8">
    <location>
        <begin position="296"/>
        <end position="323"/>
    </location>
</feature>
<dbReference type="Pfam" id="PF01594">
    <property type="entry name" value="AI-2E_transport"/>
    <property type="match status" value="1"/>
</dbReference>
<evidence type="ECO:0000256" key="7">
    <source>
        <dbReference type="ARBA" id="ARBA00023136"/>
    </source>
</evidence>